<evidence type="ECO:0000259" key="1">
    <source>
        <dbReference type="Pfam" id="PF13173"/>
    </source>
</evidence>
<reference evidence="3 4" key="1">
    <citation type="journal article" date="2016" name="Environ. Microbiol.">
        <title>Genomic resolution of a cold subsurface aquifer community provides metabolic insights for novel microbes adapted to high CO concentrations.</title>
        <authorList>
            <person name="Probst A.J."/>
            <person name="Castelle C.J."/>
            <person name="Singh A."/>
            <person name="Brown C.T."/>
            <person name="Anantharaman K."/>
            <person name="Sharon I."/>
            <person name="Hug L.A."/>
            <person name="Burstein D."/>
            <person name="Emerson J.B."/>
            <person name="Thomas B.C."/>
            <person name="Banfield J.F."/>
        </authorList>
    </citation>
    <scope>NUCLEOTIDE SEQUENCE [LARGE SCALE GENOMIC DNA]</scope>
    <source>
        <strain evidence="3">CG1_02_38_46</strain>
    </source>
</reference>
<feature type="domain" description="DUF4143" evidence="2">
    <location>
        <begin position="229"/>
        <end position="379"/>
    </location>
</feature>
<protein>
    <recommendedName>
        <fullName evidence="5">ATPase</fullName>
    </recommendedName>
</protein>
<dbReference type="Pfam" id="PF13635">
    <property type="entry name" value="DUF4143"/>
    <property type="match status" value="1"/>
</dbReference>
<sequence length="439" mass="52155">MDKETVKQIIRENQEFPLPPLVERDVEIPLDSSKIITLSGPRRSGKTFLLYSFMKKIVQAKINPEKMFYISFDDPRLLPCTASDLQTISECYFELYPHLYGKMNYAFLDEIQNVKDWELGIRRIYDTGNFRLFLTGSSSKFLSKEIATNLRGRALNFEILPFSFKEFIRAKGIDASVDKNLVYSSKRFGVKKMLAEYFETGSFPEVALEKSENLKVRILKEYLNTMFFRDMIERYRIRNEAVIRELIKYFSTNVGNVFSQNNIWKWLKQTHPLTKKTLIHYSAYLEDIGLFFFLRRFSFSVKEQLQTKRKVYIVDNGLRSAFGFRFSEDRGRILENTVFLELKQRQNRNPFSEIFYYQDHEKREVDFVIKERNRIKNLVQVYTSLQNFETKKREVNSLFSAGKNLKCSNLTVITFEEEGEEKIQGKKIIFKPVWKWLME</sequence>
<accession>A0A1J4SD03</accession>
<dbReference type="SUPFAM" id="SSF52540">
    <property type="entry name" value="P-loop containing nucleoside triphosphate hydrolases"/>
    <property type="match status" value="1"/>
</dbReference>
<name>A0A1J4SD03_9BACT</name>
<evidence type="ECO:0000313" key="3">
    <source>
        <dbReference type="EMBL" id="OIN97283.1"/>
    </source>
</evidence>
<organism evidence="3 4">
    <name type="scientific">Candidatus Desantisbacteria bacterium CG1_02_38_46</name>
    <dbReference type="NCBI Taxonomy" id="1817893"/>
    <lineage>
        <taxon>Bacteria</taxon>
        <taxon>Candidatus Desantisiibacteriota</taxon>
    </lineage>
</organism>
<dbReference type="Proteomes" id="UP000182278">
    <property type="component" value="Unassembled WGS sequence"/>
</dbReference>
<evidence type="ECO:0000259" key="2">
    <source>
        <dbReference type="Pfam" id="PF13635"/>
    </source>
</evidence>
<dbReference type="InterPro" id="IPR027417">
    <property type="entry name" value="P-loop_NTPase"/>
</dbReference>
<dbReference type="PANTHER" id="PTHR33295">
    <property type="entry name" value="ATPASE"/>
    <property type="match status" value="1"/>
</dbReference>
<dbReference type="PANTHER" id="PTHR33295:SF8">
    <property type="entry name" value="AAA+ ATPASE DOMAIN-CONTAINING PROTEIN"/>
    <property type="match status" value="1"/>
</dbReference>
<dbReference type="InterPro" id="IPR025420">
    <property type="entry name" value="DUF4143"/>
</dbReference>
<dbReference type="AlphaFoldDB" id="A0A1J4SD03"/>
<dbReference type="Pfam" id="PF13173">
    <property type="entry name" value="AAA_14"/>
    <property type="match status" value="1"/>
</dbReference>
<proteinExistence type="predicted"/>
<comment type="caution">
    <text evidence="3">The sequence shown here is derived from an EMBL/GenBank/DDBJ whole genome shotgun (WGS) entry which is preliminary data.</text>
</comment>
<evidence type="ECO:0000313" key="4">
    <source>
        <dbReference type="Proteomes" id="UP000182278"/>
    </source>
</evidence>
<evidence type="ECO:0008006" key="5">
    <source>
        <dbReference type="Google" id="ProtNLM"/>
    </source>
</evidence>
<dbReference type="InterPro" id="IPR041682">
    <property type="entry name" value="AAA_14"/>
</dbReference>
<feature type="domain" description="AAA" evidence="1">
    <location>
        <begin position="33"/>
        <end position="167"/>
    </location>
</feature>
<dbReference type="EMBL" id="MNUO01000054">
    <property type="protein sequence ID" value="OIN97283.1"/>
    <property type="molecule type" value="Genomic_DNA"/>
</dbReference>
<gene>
    <name evidence="3" type="ORF">AUJ66_03795</name>
</gene>